<dbReference type="OrthoDB" id="2691269at2759"/>
<dbReference type="PANTHER" id="PTHR10622">
    <property type="entry name" value="HET DOMAIN-CONTAINING PROTEIN"/>
    <property type="match status" value="1"/>
</dbReference>
<feature type="region of interest" description="Disordered" evidence="1">
    <location>
        <begin position="218"/>
        <end position="242"/>
    </location>
</feature>
<proteinExistence type="predicted"/>
<organism evidence="2 3">
    <name type="scientific">Pisolithus microcarpus 441</name>
    <dbReference type="NCBI Taxonomy" id="765257"/>
    <lineage>
        <taxon>Eukaryota</taxon>
        <taxon>Fungi</taxon>
        <taxon>Dikarya</taxon>
        <taxon>Basidiomycota</taxon>
        <taxon>Agaricomycotina</taxon>
        <taxon>Agaricomycetes</taxon>
        <taxon>Agaricomycetidae</taxon>
        <taxon>Boletales</taxon>
        <taxon>Sclerodermatineae</taxon>
        <taxon>Pisolithaceae</taxon>
        <taxon>Pisolithus</taxon>
    </lineage>
</organism>
<protein>
    <submittedName>
        <fullName evidence="2">Uncharacterized protein</fullName>
    </submittedName>
</protein>
<dbReference type="Proteomes" id="UP000054018">
    <property type="component" value="Unassembled WGS sequence"/>
</dbReference>
<dbReference type="AlphaFoldDB" id="A0A0C9YBQ9"/>
<name>A0A0C9YBQ9_9AGAM</name>
<gene>
    <name evidence="2" type="ORF">PISMIDRAFT_359072</name>
</gene>
<dbReference type="EMBL" id="KN833949">
    <property type="protein sequence ID" value="KIK14236.1"/>
    <property type="molecule type" value="Genomic_DNA"/>
</dbReference>
<evidence type="ECO:0000256" key="1">
    <source>
        <dbReference type="SAM" id="MobiDB-lite"/>
    </source>
</evidence>
<evidence type="ECO:0000313" key="3">
    <source>
        <dbReference type="Proteomes" id="UP000054018"/>
    </source>
</evidence>
<sequence>MQELADATKIPYGTITTFSPDDLAIREKLRLASTRNATVEEDVAYSLIGIFKSDIRPHYGEGTDALGHLLEEIVARFGDVSVLAWSGKSSSYNSCLPASISVYNQLPYHPPSLEGEEMETYITKLRGKLSQEVAMDIYNQINSLPPARFAARRLHLPCIIFPVRRLGIQEGGSSNEIVYCARVSGLGNVQFTTADDLILDKQKKFVFAHPWIGHIRGPSSGLTGEDDWESDTDTDTDSEGHPGWDGVTLSNFVAATPRVGGYVRALQMIARFGQPFSAFLLVQQPSGEYKRVAAENEIVVPGLGTAITAKNVRTQILEIL</sequence>
<evidence type="ECO:0000313" key="2">
    <source>
        <dbReference type="EMBL" id="KIK14236.1"/>
    </source>
</evidence>
<keyword evidence="3" id="KW-1185">Reference proteome</keyword>
<reference evidence="2 3" key="1">
    <citation type="submission" date="2014-04" db="EMBL/GenBank/DDBJ databases">
        <authorList>
            <consortium name="DOE Joint Genome Institute"/>
            <person name="Kuo A."/>
            <person name="Kohler A."/>
            <person name="Costa M.D."/>
            <person name="Nagy L.G."/>
            <person name="Floudas D."/>
            <person name="Copeland A."/>
            <person name="Barry K.W."/>
            <person name="Cichocki N."/>
            <person name="Veneault-Fourrey C."/>
            <person name="LaButti K."/>
            <person name="Lindquist E.A."/>
            <person name="Lipzen A."/>
            <person name="Lundell T."/>
            <person name="Morin E."/>
            <person name="Murat C."/>
            <person name="Sun H."/>
            <person name="Tunlid A."/>
            <person name="Henrissat B."/>
            <person name="Grigoriev I.V."/>
            <person name="Hibbett D.S."/>
            <person name="Martin F."/>
            <person name="Nordberg H.P."/>
            <person name="Cantor M.N."/>
            <person name="Hua S.X."/>
        </authorList>
    </citation>
    <scope>NUCLEOTIDE SEQUENCE [LARGE SCALE GENOMIC DNA]</scope>
    <source>
        <strain evidence="2 3">441</strain>
    </source>
</reference>
<dbReference type="PANTHER" id="PTHR10622:SF10">
    <property type="entry name" value="HET DOMAIN-CONTAINING PROTEIN"/>
    <property type="match status" value="1"/>
</dbReference>
<accession>A0A0C9YBQ9</accession>
<reference evidence="3" key="2">
    <citation type="submission" date="2015-01" db="EMBL/GenBank/DDBJ databases">
        <title>Evolutionary Origins and Diversification of the Mycorrhizal Mutualists.</title>
        <authorList>
            <consortium name="DOE Joint Genome Institute"/>
            <consortium name="Mycorrhizal Genomics Consortium"/>
            <person name="Kohler A."/>
            <person name="Kuo A."/>
            <person name="Nagy L.G."/>
            <person name="Floudas D."/>
            <person name="Copeland A."/>
            <person name="Barry K.W."/>
            <person name="Cichocki N."/>
            <person name="Veneault-Fourrey C."/>
            <person name="LaButti K."/>
            <person name="Lindquist E.A."/>
            <person name="Lipzen A."/>
            <person name="Lundell T."/>
            <person name="Morin E."/>
            <person name="Murat C."/>
            <person name="Riley R."/>
            <person name="Ohm R."/>
            <person name="Sun H."/>
            <person name="Tunlid A."/>
            <person name="Henrissat B."/>
            <person name="Grigoriev I.V."/>
            <person name="Hibbett D.S."/>
            <person name="Martin F."/>
        </authorList>
    </citation>
    <scope>NUCLEOTIDE SEQUENCE [LARGE SCALE GENOMIC DNA]</scope>
    <source>
        <strain evidence="3">441</strain>
    </source>
</reference>
<dbReference type="HOGENOM" id="CLU_000288_138_6_1"/>
<feature type="compositionally biased region" description="Acidic residues" evidence="1">
    <location>
        <begin position="224"/>
        <end position="237"/>
    </location>
</feature>